<evidence type="ECO:0000256" key="2">
    <source>
        <dbReference type="ARBA" id="ARBA00023239"/>
    </source>
</evidence>
<dbReference type="PANTHER" id="PTHR30536">
    <property type="entry name" value="ALTRONATE/GALACTARATE DEHYDRATASE"/>
    <property type="match status" value="1"/>
</dbReference>
<reference evidence="5" key="1">
    <citation type="submission" date="2020-02" db="EMBL/GenBank/DDBJ databases">
        <authorList>
            <person name="Meier V. D."/>
        </authorList>
    </citation>
    <scope>NUCLEOTIDE SEQUENCE</scope>
    <source>
        <strain evidence="5">AVDCRST_MAG34</strain>
    </source>
</reference>
<organism evidence="5">
    <name type="scientific">uncultured Nocardioidaceae bacterium</name>
    <dbReference type="NCBI Taxonomy" id="253824"/>
    <lineage>
        <taxon>Bacteria</taxon>
        <taxon>Bacillati</taxon>
        <taxon>Actinomycetota</taxon>
        <taxon>Actinomycetes</taxon>
        <taxon>Propionibacteriales</taxon>
        <taxon>Nocardioidaceae</taxon>
        <taxon>environmental samples</taxon>
    </lineage>
</organism>
<dbReference type="EC" id="4.4.1.24" evidence="5"/>
<feature type="domain" description="D-galactarate/Altronate dehydratase second" evidence="3">
    <location>
        <begin position="9"/>
        <end position="134"/>
    </location>
</feature>
<dbReference type="InterPro" id="IPR048332">
    <property type="entry name" value="GD_AH_C"/>
</dbReference>
<dbReference type="EMBL" id="CADCUI010000091">
    <property type="protein sequence ID" value="CAA9368190.1"/>
    <property type="molecule type" value="Genomic_DNA"/>
</dbReference>
<comment type="similarity">
    <text evidence="1">Belongs to the UxaA family.</text>
</comment>
<dbReference type="InterPro" id="IPR007392">
    <property type="entry name" value="GD_AH_second"/>
</dbReference>
<dbReference type="Pfam" id="PF20629">
    <property type="entry name" value="GD_AH_C"/>
    <property type="match status" value="1"/>
</dbReference>
<sequence length="386" mass="40822">MAEQRRLTGFRRQNGAVGTRNHVAILPVDDLSNAAAEGIASLVPGTLALPHAFGRLQFGEDLELTFRTLIGIGSNPNVAAVVVIGIEPNWTNRIVEGIAKTGKPVEGISIEGRGDLKVVEQAARIAQGYLQEASELQREPVDRSEIMLTTKDGESDTTTGLGSCRITAYLSDKWVEAGGTMIFGETSELTGGEHLIAERCVDDTVRSRFQEFYDGYIEMIEATGANLLGSQPTQGNIAGGLSTIEEKAMGNIVKTGTAPIVGALAPAEAPTRAGLHFMDTSSAAAECVTLMAAAGGVVNLFPTGQGNVIGNPVQPVVKITANPKTAASMADHMDVDCSDMLTRGRSVEEAGDELIDIVERTINGRLTAAESLGHREFTITKLYRSA</sequence>
<evidence type="ECO:0000259" key="3">
    <source>
        <dbReference type="Pfam" id="PF04295"/>
    </source>
</evidence>
<dbReference type="GO" id="GO:0019698">
    <property type="term" value="P:D-galacturonate catabolic process"/>
    <property type="evidence" value="ECO:0007669"/>
    <property type="project" value="TreeGrafter"/>
</dbReference>
<protein>
    <submittedName>
        <fullName evidence="5">(2R)-sulfolactate sulfo-lyase subunit beta</fullName>
        <ecNumber evidence="5">4.4.1.24</ecNumber>
    </submittedName>
</protein>
<dbReference type="AlphaFoldDB" id="A0A6J4MTC6"/>
<feature type="domain" description="D-galactarate/Altronate dehydratase C-terminal" evidence="4">
    <location>
        <begin position="144"/>
        <end position="383"/>
    </location>
</feature>
<dbReference type="InterPro" id="IPR052172">
    <property type="entry name" value="UxaA_altronate/galactarate_dh"/>
</dbReference>
<proteinExistence type="inferred from homology"/>
<evidence type="ECO:0000259" key="4">
    <source>
        <dbReference type="Pfam" id="PF20629"/>
    </source>
</evidence>
<keyword evidence="2 5" id="KW-0456">Lyase</keyword>
<dbReference type="Pfam" id="PF04295">
    <property type="entry name" value="GD_AH_second"/>
    <property type="match status" value="1"/>
</dbReference>
<gene>
    <name evidence="5" type="ORF">AVDCRST_MAG34-3202</name>
</gene>
<dbReference type="PANTHER" id="PTHR30536:SF5">
    <property type="entry name" value="ALTRONATE DEHYDRATASE"/>
    <property type="match status" value="1"/>
</dbReference>
<evidence type="ECO:0000256" key="1">
    <source>
        <dbReference type="ARBA" id="ARBA00010986"/>
    </source>
</evidence>
<accession>A0A6J4MTC6</accession>
<name>A0A6J4MTC6_9ACTN</name>
<evidence type="ECO:0000313" key="5">
    <source>
        <dbReference type="EMBL" id="CAA9368190.1"/>
    </source>
</evidence>
<dbReference type="GO" id="GO:0034010">
    <property type="term" value="F:sulfolactate sulfo-lyase activity"/>
    <property type="evidence" value="ECO:0007669"/>
    <property type="project" value="UniProtKB-EC"/>
</dbReference>